<dbReference type="GeneID" id="81432006"/>
<evidence type="ECO:0000313" key="2">
    <source>
        <dbReference type="Proteomes" id="UP001149163"/>
    </source>
</evidence>
<proteinExistence type="predicted"/>
<keyword evidence="2" id="KW-1185">Reference proteome</keyword>
<reference evidence="1" key="2">
    <citation type="journal article" date="2023" name="IMA Fungus">
        <title>Comparative genomic study of the Penicillium genus elucidates a diverse pangenome and 15 lateral gene transfer events.</title>
        <authorList>
            <person name="Petersen C."/>
            <person name="Sorensen T."/>
            <person name="Nielsen M.R."/>
            <person name="Sondergaard T.E."/>
            <person name="Sorensen J.L."/>
            <person name="Fitzpatrick D.A."/>
            <person name="Frisvad J.C."/>
            <person name="Nielsen K.L."/>
        </authorList>
    </citation>
    <scope>NUCLEOTIDE SEQUENCE</scope>
    <source>
        <strain evidence="1">IBT 26290</strain>
    </source>
</reference>
<name>A0A9W9HPS0_9EURO</name>
<dbReference type="AlphaFoldDB" id="A0A9W9HPS0"/>
<reference evidence="1" key="1">
    <citation type="submission" date="2022-11" db="EMBL/GenBank/DDBJ databases">
        <authorList>
            <person name="Petersen C."/>
        </authorList>
    </citation>
    <scope>NUCLEOTIDE SEQUENCE</scope>
    <source>
        <strain evidence="1">IBT 26290</strain>
    </source>
</reference>
<sequence>MKDWSATVVALASTGIAYSPSRGSRDSSFETCRCSPGDACWPAPSAWASLNSNVGGRLVATVPIGSPSHDPTYNTTACAAL</sequence>
<organism evidence="1 2">
    <name type="scientific">Penicillium canariense</name>
    <dbReference type="NCBI Taxonomy" id="189055"/>
    <lineage>
        <taxon>Eukaryota</taxon>
        <taxon>Fungi</taxon>
        <taxon>Dikarya</taxon>
        <taxon>Ascomycota</taxon>
        <taxon>Pezizomycotina</taxon>
        <taxon>Eurotiomycetes</taxon>
        <taxon>Eurotiomycetidae</taxon>
        <taxon>Eurotiales</taxon>
        <taxon>Aspergillaceae</taxon>
        <taxon>Penicillium</taxon>
    </lineage>
</organism>
<dbReference type="RefSeq" id="XP_056538787.1">
    <property type="nucleotide sequence ID" value="XM_056692830.1"/>
</dbReference>
<dbReference type="OrthoDB" id="9983560at2759"/>
<evidence type="ECO:0000313" key="1">
    <source>
        <dbReference type="EMBL" id="KAJ5151454.1"/>
    </source>
</evidence>
<dbReference type="Proteomes" id="UP001149163">
    <property type="component" value="Unassembled WGS sequence"/>
</dbReference>
<comment type="caution">
    <text evidence="1">The sequence shown here is derived from an EMBL/GenBank/DDBJ whole genome shotgun (WGS) entry which is preliminary data.</text>
</comment>
<dbReference type="EMBL" id="JAPQKN010000008">
    <property type="protein sequence ID" value="KAJ5151454.1"/>
    <property type="molecule type" value="Genomic_DNA"/>
</dbReference>
<protein>
    <submittedName>
        <fullName evidence="1">Uncharacterized protein</fullName>
    </submittedName>
</protein>
<gene>
    <name evidence="1" type="ORF">N7482_010706</name>
</gene>
<accession>A0A9W9HPS0</accession>